<evidence type="ECO:0000259" key="5">
    <source>
        <dbReference type="Pfam" id="PF18962"/>
    </source>
</evidence>
<dbReference type="GO" id="GO:0009897">
    <property type="term" value="C:external side of plasma membrane"/>
    <property type="evidence" value="ECO:0007669"/>
    <property type="project" value="TreeGrafter"/>
</dbReference>
<feature type="domain" description="Secretion system C-terminal sorting" evidence="5">
    <location>
        <begin position="1293"/>
        <end position="1363"/>
    </location>
</feature>
<keyword evidence="4" id="KW-0812">Transmembrane</keyword>
<dbReference type="PRINTS" id="PR01185">
    <property type="entry name" value="INTEGRINA"/>
</dbReference>
<dbReference type="NCBIfam" id="TIGR04183">
    <property type="entry name" value="Por_Secre_tail"/>
    <property type="match status" value="1"/>
</dbReference>
<evidence type="ECO:0000256" key="1">
    <source>
        <dbReference type="ARBA" id="ARBA00022729"/>
    </source>
</evidence>
<evidence type="ECO:0000256" key="3">
    <source>
        <dbReference type="ARBA" id="ARBA00023180"/>
    </source>
</evidence>
<dbReference type="GO" id="GO:0005178">
    <property type="term" value="F:integrin binding"/>
    <property type="evidence" value="ECO:0007669"/>
    <property type="project" value="TreeGrafter"/>
</dbReference>
<dbReference type="SMART" id="SM00191">
    <property type="entry name" value="Int_alpha"/>
    <property type="match status" value="14"/>
</dbReference>
<dbReference type="GO" id="GO:0033627">
    <property type="term" value="P:cell adhesion mediated by integrin"/>
    <property type="evidence" value="ECO:0007669"/>
    <property type="project" value="TreeGrafter"/>
</dbReference>
<protein>
    <submittedName>
        <fullName evidence="6">T9SS type A sorting domain-containing protein</fullName>
    </submittedName>
</protein>
<comment type="caution">
    <text evidence="6">The sequence shown here is derived from an EMBL/GenBank/DDBJ whole genome shotgun (WGS) entry which is preliminary data.</text>
</comment>
<feature type="transmembrane region" description="Helical" evidence="4">
    <location>
        <begin position="7"/>
        <end position="25"/>
    </location>
</feature>
<dbReference type="GO" id="GO:0008305">
    <property type="term" value="C:integrin complex"/>
    <property type="evidence" value="ECO:0007669"/>
    <property type="project" value="InterPro"/>
</dbReference>
<dbReference type="InterPro" id="IPR028994">
    <property type="entry name" value="Integrin_alpha_N"/>
</dbReference>
<evidence type="ECO:0000256" key="4">
    <source>
        <dbReference type="SAM" id="Phobius"/>
    </source>
</evidence>
<name>A0A5M8QT56_9BACT</name>
<dbReference type="PROSITE" id="PS51470">
    <property type="entry name" value="FG_GAP"/>
    <property type="match status" value="13"/>
</dbReference>
<reference evidence="6 7" key="1">
    <citation type="submission" date="2019-05" db="EMBL/GenBank/DDBJ databases">
        <authorList>
            <person name="Qu J.-H."/>
        </authorList>
    </citation>
    <scope>NUCLEOTIDE SEQUENCE [LARGE SCALE GENOMIC DNA]</scope>
    <source>
        <strain evidence="6 7">NS28</strain>
    </source>
</reference>
<keyword evidence="4" id="KW-1133">Transmembrane helix</keyword>
<evidence type="ECO:0000313" key="7">
    <source>
        <dbReference type="Proteomes" id="UP000323994"/>
    </source>
</evidence>
<dbReference type="InterPro" id="IPR013517">
    <property type="entry name" value="FG-GAP"/>
</dbReference>
<keyword evidence="2" id="KW-0677">Repeat</keyword>
<dbReference type="Gene3D" id="2.130.10.130">
    <property type="entry name" value="Integrin alpha, N-terminal"/>
    <property type="match status" value="6"/>
</dbReference>
<dbReference type="InterPro" id="IPR000413">
    <property type="entry name" value="Integrin_alpha"/>
</dbReference>
<keyword evidence="7" id="KW-1185">Reference proteome</keyword>
<keyword evidence="4" id="KW-0472">Membrane</keyword>
<dbReference type="InterPro" id="IPR026444">
    <property type="entry name" value="Secre_tail"/>
</dbReference>
<evidence type="ECO:0000313" key="6">
    <source>
        <dbReference type="EMBL" id="KAA6439309.1"/>
    </source>
</evidence>
<keyword evidence="3" id="KW-0325">Glycoprotein</keyword>
<gene>
    <name evidence="6" type="ORF">FEM33_13650</name>
</gene>
<dbReference type="GO" id="GO:0007160">
    <property type="term" value="P:cell-matrix adhesion"/>
    <property type="evidence" value="ECO:0007669"/>
    <property type="project" value="TreeGrafter"/>
</dbReference>
<organism evidence="6 7">
    <name type="scientific">Dyadobacter flavalbus</name>
    <dbReference type="NCBI Taxonomy" id="2579942"/>
    <lineage>
        <taxon>Bacteria</taxon>
        <taxon>Pseudomonadati</taxon>
        <taxon>Bacteroidota</taxon>
        <taxon>Cytophagia</taxon>
        <taxon>Cytophagales</taxon>
        <taxon>Spirosomataceae</taxon>
        <taxon>Dyadobacter</taxon>
    </lineage>
</organism>
<dbReference type="EMBL" id="VBSN01000038">
    <property type="protein sequence ID" value="KAA6439309.1"/>
    <property type="molecule type" value="Genomic_DNA"/>
</dbReference>
<evidence type="ECO:0000256" key="2">
    <source>
        <dbReference type="ARBA" id="ARBA00022737"/>
    </source>
</evidence>
<dbReference type="GO" id="GO:0007229">
    <property type="term" value="P:integrin-mediated signaling pathway"/>
    <property type="evidence" value="ECO:0007669"/>
    <property type="project" value="TreeGrafter"/>
</dbReference>
<dbReference type="SUPFAM" id="SSF69318">
    <property type="entry name" value="Integrin alpha N-terminal domain"/>
    <property type="match status" value="6"/>
</dbReference>
<dbReference type="Pfam" id="PF01839">
    <property type="entry name" value="FG-GAP"/>
    <property type="match status" value="12"/>
</dbReference>
<dbReference type="OrthoDB" id="883622at2"/>
<keyword evidence="1" id="KW-0732">Signal</keyword>
<dbReference type="PANTHER" id="PTHR23220:SF122">
    <property type="entry name" value="INTEGRIN ALPHA-PS1"/>
    <property type="match status" value="1"/>
</dbReference>
<dbReference type="GO" id="GO:0098609">
    <property type="term" value="P:cell-cell adhesion"/>
    <property type="evidence" value="ECO:0007669"/>
    <property type="project" value="TreeGrafter"/>
</dbReference>
<proteinExistence type="predicted"/>
<dbReference type="Pfam" id="PF18962">
    <property type="entry name" value="Por_Secre_tail"/>
    <property type="match status" value="1"/>
</dbReference>
<sequence length="1365" mass="143441">MKQHYKTGIYAVFSFLLVAVAYLIWMQQLPQVKSVTKVITMKKNRKAPASTTPLQDIQQQLVRREYSISFDEQKSAMQSPNRRHGLRAYYKPGVFTLENRIDSAGHKFSLQLVNEGIYADGKKILSAQANAVLESHQDTLLIRHAGFTEEFINNEDGVRQNFIIEAAPQATKALQVRLSAKGLKVNDLESNALLFYKDNNKGQRMASLVYKDIRCWDAHGKTLPATLGYADGLVRLSVDVHNAAYPVTIDPIIANGSPANASTSVESNQAEAWLGSVVASAGDVNGDGYSDVLACASKYDNGQVDEGAIFVYYGSALGINAVAPTILESDQKEARFGAYASSAGDINKDGYSDIVVGAHMYDKGEINEGAAFVYLGSAQGISKTASQILESNQAEANMGSSVGLAGDVNGDGYSDILVGATMYDKGQVNEGAAFLYLGSATGLNTNPTLLEENQAAALFGYRVSGAGDINGDGYSDILVSGRQYDKGQTDEGAVFVYHGSALGINAVAAKVLESNQANAYLGHSLNTAGDVNGDGYSDIIVGASMYDNGQANEGAVFVHYGSVQGINTIAAITLEKNQAEAQFGNSVASAGDVNGDGYSDVIIGALFYDNGESNEGAGFVYHGSSVGLSAISVSTLEGNQAAAQLGNIVASAGDVNGDGYSDVIAGAPLYDKGQVNEGAAFVWMGKADGVSSLANVKIEKDKPEALFGLSVAKAGDVNGDGFGDIIVGAPGFDNGQNDEGAAFVYPGSASGIHVNAFTMLESNKADAYFGKSVSGAGDVNGDGYDDVIVGAPYYSGGQLYEGAASVYYGSASGINIIFFTQLESNHADALFGYSLANAGDVNGDGYGDIVIGAQNYDNDKFHEGAIYVYHGSQAGILPQSFLLIESDKETAYLGASVSGAGDVNADGFADIIAGMPLYSKDHITADGAATLYYGSQNGISKQNNITIEGNDEESEFGTSVAGAGDVNGDGFADVLIGAPDEIKPSKVLIYYGSTSGLNISMSSRLEIDRNVYGNYARFGTDVSSAGDINGDGYSDIMVGATQLTKTPYQGAAFLYFGSASGILSGAIANEILPSDKKQVSTHSTAISASGAGDLNGDGLGDIILGSYQYKYGTSELTGGTALVYYGSRTGGIQNNLRLYNSNLTTIINQSQKAKNDFGAGLYAKSFLGSGKGKLVWETKPKGQAFSKGSNNVITNSTAYSGAQNTYTSLGLKGTELKNVVAKQGTFTKVRTRVKYDPALALTGQIYGPWRYVPGYLTGSSTAPARENVISNMSETIKAKTKSESEKYVNAVSIYPNPVTDKLFIETVDVNEIKSIQLLSITGKSVYRSTISVKQVDVNGLAAGSYMLVITYKDGLKNSKKVLITK</sequence>
<dbReference type="Proteomes" id="UP000323994">
    <property type="component" value="Unassembled WGS sequence"/>
</dbReference>
<dbReference type="InterPro" id="IPR013519">
    <property type="entry name" value="Int_alpha_beta-p"/>
</dbReference>
<accession>A0A5M8QT56</accession>
<dbReference type="RefSeq" id="WP_139012559.1">
    <property type="nucleotide sequence ID" value="NZ_VBSN01000038.1"/>
</dbReference>
<dbReference type="PANTHER" id="PTHR23220">
    <property type="entry name" value="INTEGRIN ALPHA"/>
    <property type="match status" value="1"/>
</dbReference>